<name>A0ABP5KHB3_9ACTN</name>
<protein>
    <recommendedName>
        <fullName evidence="5">Integral membrane protein</fullName>
    </recommendedName>
</protein>
<evidence type="ECO:0000256" key="1">
    <source>
        <dbReference type="SAM" id="MobiDB-lite"/>
    </source>
</evidence>
<feature type="transmembrane region" description="Helical" evidence="2">
    <location>
        <begin position="161"/>
        <end position="181"/>
    </location>
</feature>
<accession>A0ABP5KHB3</accession>
<feature type="region of interest" description="Disordered" evidence="1">
    <location>
        <begin position="80"/>
        <end position="103"/>
    </location>
</feature>
<dbReference type="Proteomes" id="UP001500443">
    <property type="component" value="Unassembled WGS sequence"/>
</dbReference>
<evidence type="ECO:0000313" key="3">
    <source>
        <dbReference type="EMBL" id="GAA2132496.1"/>
    </source>
</evidence>
<sequence>MSLRPQLRSQLRALLQAGEQGAATYTTINPWNARRTFALFAYLAEQYGYRYAGLSPDHSPSRGHPVFAFRRLPDAAERATRTRARYPDGPLGGPLPGLTPGRKPAPLPEARQEVELLHARIKVDLYGTSSNRRLRMLAVAVPLGVLIALAVNGSLEPVPLAVAGGIAAVWWLYLWLAAAIMRRGRRRYGRMLEQAGVEWPPGGTPG</sequence>
<gene>
    <name evidence="3" type="ORF">GCM10009802_40870</name>
</gene>
<reference evidence="4" key="1">
    <citation type="journal article" date="2019" name="Int. J. Syst. Evol. Microbiol.">
        <title>The Global Catalogue of Microorganisms (GCM) 10K type strain sequencing project: providing services to taxonomists for standard genome sequencing and annotation.</title>
        <authorList>
            <consortium name="The Broad Institute Genomics Platform"/>
            <consortium name="The Broad Institute Genome Sequencing Center for Infectious Disease"/>
            <person name="Wu L."/>
            <person name="Ma J."/>
        </authorList>
    </citation>
    <scope>NUCLEOTIDE SEQUENCE [LARGE SCALE GENOMIC DNA]</scope>
    <source>
        <strain evidence="4">JCM 15481</strain>
    </source>
</reference>
<keyword evidence="4" id="KW-1185">Reference proteome</keyword>
<keyword evidence="2" id="KW-0812">Transmembrane</keyword>
<feature type="transmembrane region" description="Helical" evidence="2">
    <location>
        <begin position="136"/>
        <end position="155"/>
    </location>
</feature>
<keyword evidence="2" id="KW-1133">Transmembrane helix</keyword>
<evidence type="ECO:0000313" key="4">
    <source>
        <dbReference type="Proteomes" id="UP001500443"/>
    </source>
</evidence>
<dbReference type="RefSeq" id="WP_344291462.1">
    <property type="nucleotide sequence ID" value="NZ_BAAAPF010000145.1"/>
</dbReference>
<dbReference type="EMBL" id="BAAAPF010000145">
    <property type="protein sequence ID" value="GAA2132496.1"/>
    <property type="molecule type" value="Genomic_DNA"/>
</dbReference>
<evidence type="ECO:0000256" key="2">
    <source>
        <dbReference type="SAM" id="Phobius"/>
    </source>
</evidence>
<keyword evidence="2" id="KW-0472">Membrane</keyword>
<proteinExistence type="predicted"/>
<comment type="caution">
    <text evidence="3">The sequence shown here is derived from an EMBL/GenBank/DDBJ whole genome shotgun (WGS) entry which is preliminary data.</text>
</comment>
<evidence type="ECO:0008006" key="5">
    <source>
        <dbReference type="Google" id="ProtNLM"/>
    </source>
</evidence>
<organism evidence="3 4">
    <name type="scientific">Streptomyces synnematoformans</name>
    <dbReference type="NCBI Taxonomy" id="415721"/>
    <lineage>
        <taxon>Bacteria</taxon>
        <taxon>Bacillati</taxon>
        <taxon>Actinomycetota</taxon>
        <taxon>Actinomycetes</taxon>
        <taxon>Kitasatosporales</taxon>
        <taxon>Streptomycetaceae</taxon>
        <taxon>Streptomyces</taxon>
    </lineage>
</organism>